<proteinExistence type="predicted"/>
<dbReference type="Pfam" id="PF22486">
    <property type="entry name" value="MATH_2"/>
    <property type="match status" value="1"/>
</dbReference>
<dbReference type="EMBL" id="RBNI01009490">
    <property type="protein sequence ID" value="RUP44151.1"/>
    <property type="molecule type" value="Genomic_DNA"/>
</dbReference>
<accession>A0A433D012</accession>
<gene>
    <name evidence="3" type="ORF">BC936DRAFT_149868</name>
</gene>
<evidence type="ECO:0000313" key="4">
    <source>
        <dbReference type="Proteomes" id="UP000268093"/>
    </source>
</evidence>
<dbReference type="CDD" id="cd00121">
    <property type="entry name" value="MATH"/>
    <property type="match status" value="1"/>
</dbReference>
<dbReference type="SMART" id="SM00225">
    <property type="entry name" value="BTB"/>
    <property type="match status" value="1"/>
</dbReference>
<dbReference type="Gene3D" id="3.30.710.10">
    <property type="entry name" value="Potassium Channel Kv1.1, Chain A"/>
    <property type="match status" value="1"/>
</dbReference>
<dbReference type="AlphaFoldDB" id="A0A433D012"/>
<comment type="caution">
    <text evidence="3">The sequence shown here is derived from an EMBL/GenBank/DDBJ whole genome shotgun (WGS) entry which is preliminary data.</text>
</comment>
<dbReference type="PANTHER" id="PTHR24413">
    <property type="entry name" value="SPECKLE-TYPE POZ PROTEIN"/>
    <property type="match status" value="1"/>
</dbReference>
<dbReference type="Pfam" id="PF00651">
    <property type="entry name" value="BTB"/>
    <property type="match status" value="1"/>
</dbReference>
<evidence type="ECO:0000259" key="2">
    <source>
        <dbReference type="PROSITE" id="PS50144"/>
    </source>
</evidence>
<dbReference type="Proteomes" id="UP000268093">
    <property type="component" value="Unassembled WGS sequence"/>
</dbReference>
<evidence type="ECO:0000259" key="1">
    <source>
        <dbReference type="PROSITE" id="PS50097"/>
    </source>
</evidence>
<dbReference type="PROSITE" id="PS50097">
    <property type="entry name" value="BTB"/>
    <property type="match status" value="1"/>
</dbReference>
<dbReference type="SUPFAM" id="SSF49599">
    <property type="entry name" value="TRAF domain-like"/>
    <property type="match status" value="1"/>
</dbReference>
<dbReference type="PROSITE" id="PS50144">
    <property type="entry name" value="MATH"/>
    <property type="match status" value="1"/>
</dbReference>
<dbReference type="InterPro" id="IPR011333">
    <property type="entry name" value="SKP1/BTB/POZ_sf"/>
</dbReference>
<dbReference type="GO" id="GO:0030163">
    <property type="term" value="P:protein catabolic process"/>
    <property type="evidence" value="ECO:0007669"/>
    <property type="project" value="UniProtKB-ARBA"/>
</dbReference>
<evidence type="ECO:0000313" key="3">
    <source>
        <dbReference type="EMBL" id="RUP44151.1"/>
    </source>
</evidence>
<feature type="domain" description="MATH" evidence="2">
    <location>
        <begin position="13"/>
        <end position="63"/>
    </location>
</feature>
<dbReference type="OrthoDB" id="6359816at2759"/>
<dbReference type="Gene3D" id="2.60.210.10">
    <property type="entry name" value="Apoptosis, Tumor Necrosis Factor Receptor Associated Protein 2, Chain A"/>
    <property type="match status" value="1"/>
</dbReference>
<dbReference type="InterPro" id="IPR002083">
    <property type="entry name" value="MATH/TRAF_dom"/>
</dbReference>
<protein>
    <submittedName>
        <fullName evidence="3">BTB/POZ protein</fullName>
    </submittedName>
</protein>
<organism evidence="3 4">
    <name type="scientific">Jimgerdemannia flammicorona</name>
    <dbReference type="NCBI Taxonomy" id="994334"/>
    <lineage>
        <taxon>Eukaryota</taxon>
        <taxon>Fungi</taxon>
        <taxon>Fungi incertae sedis</taxon>
        <taxon>Mucoromycota</taxon>
        <taxon>Mucoromycotina</taxon>
        <taxon>Endogonomycetes</taxon>
        <taxon>Endogonales</taxon>
        <taxon>Endogonaceae</taxon>
        <taxon>Jimgerdemannia</taxon>
    </lineage>
</organism>
<dbReference type="SUPFAM" id="SSF54695">
    <property type="entry name" value="POZ domain"/>
    <property type="match status" value="1"/>
</dbReference>
<keyword evidence="4" id="KW-1185">Reference proteome</keyword>
<reference evidence="3 4" key="1">
    <citation type="journal article" date="2018" name="New Phytol.">
        <title>Phylogenomics of Endogonaceae and evolution of mycorrhizas within Mucoromycota.</title>
        <authorList>
            <person name="Chang Y."/>
            <person name="Desiro A."/>
            <person name="Na H."/>
            <person name="Sandor L."/>
            <person name="Lipzen A."/>
            <person name="Clum A."/>
            <person name="Barry K."/>
            <person name="Grigoriev I.V."/>
            <person name="Martin F.M."/>
            <person name="Stajich J.E."/>
            <person name="Smith M.E."/>
            <person name="Bonito G."/>
            <person name="Spatafora J.W."/>
        </authorList>
    </citation>
    <scope>NUCLEOTIDE SEQUENCE [LARGE SCALE GENOMIC DNA]</scope>
    <source>
        <strain evidence="3 4">GMNB39</strain>
    </source>
</reference>
<name>A0A433D012_9FUNG</name>
<dbReference type="InterPro" id="IPR000210">
    <property type="entry name" value="BTB/POZ_dom"/>
</dbReference>
<feature type="domain" description="BTB" evidence="1">
    <location>
        <begin position="178"/>
        <end position="255"/>
    </location>
</feature>
<dbReference type="InterPro" id="IPR008974">
    <property type="entry name" value="TRAF-like"/>
</dbReference>
<sequence length="371" mass="42753">MSVDLYATDSYANVNFEWVIPNFSKLEKGFYESPMFSTSLDQHWCLQMYPKGYHKDGKISLFIVPYPVPTKSAVYIIQMMVKANEVAFESLFYRDFFGLSECGRSRNLVNETIHASCHQLHWLDVTTGYSATISRRPQFADDLIVCAARVTSSQNLVHTDSSLLARVLGQHLNNPSNADVEFRVEGKSILAHKDILAARCDYFKAMFEGGFREGNVFCSEDVGIVRTVVDISDVDYDTLLEVFTFIYTDNVRFAEDPRSIYVAADMYQLMVLREMAEMKIVADLTPENVWKHLFEYGFNYPNLRSKFVEFMVDNFEHVRLTTEFPKQCNSAQDGVWMDIAMAMYRRIAPPDISEEEEQDEYVGDFLESRVE</sequence>